<dbReference type="RefSeq" id="WP_112749513.1">
    <property type="nucleotide sequence ID" value="NZ_QMFY01000018.1"/>
</dbReference>
<dbReference type="OrthoDB" id="9808260at2"/>
<name>A0A364XYD3_9BACT</name>
<organism evidence="2 3">
    <name type="scientific">Pseudochryseolinea flava</name>
    <dbReference type="NCBI Taxonomy" id="2059302"/>
    <lineage>
        <taxon>Bacteria</taxon>
        <taxon>Pseudomonadati</taxon>
        <taxon>Bacteroidota</taxon>
        <taxon>Cytophagia</taxon>
        <taxon>Cytophagales</taxon>
        <taxon>Fulvivirgaceae</taxon>
        <taxon>Pseudochryseolinea</taxon>
    </lineage>
</organism>
<evidence type="ECO:0000256" key="1">
    <source>
        <dbReference type="SAM" id="SignalP"/>
    </source>
</evidence>
<dbReference type="Gene3D" id="2.40.160.130">
    <property type="entry name" value="Capsule assembly protein Wzi"/>
    <property type="match status" value="1"/>
</dbReference>
<evidence type="ECO:0008006" key="4">
    <source>
        <dbReference type="Google" id="ProtNLM"/>
    </source>
</evidence>
<keyword evidence="1" id="KW-0732">Signal</keyword>
<protein>
    <recommendedName>
        <fullName evidence="4">Capsule assembly Wzi family protein</fullName>
    </recommendedName>
</protein>
<keyword evidence="3" id="KW-1185">Reference proteome</keyword>
<proteinExistence type="predicted"/>
<dbReference type="AlphaFoldDB" id="A0A364XYD3"/>
<reference evidence="2 3" key="1">
    <citation type="submission" date="2018-06" db="EMBL/GenBank/DDBJ databases">
        <title>Chryseolinea flavus sp. nov., a member of the phylum Bacteroidetes isolated from soil.</title>
        <authorList>
            <person name="Li Y."/>
            <person name="Wang J."/>
        </authorList>
    </citation>
    <scope>NUCLEOTIDE SEQUENCE [LARGE SCALE GENOMIC DNA]</scope>
    <source>
        <strain evidence="2 3">SDU1-6</strain>
    </source>
</reference>
<dbReference type="EMBL" id="QMFY01000018">
    <property type="protein sequence ID" value="RAV98429.1"/>
    <property type="molecule type" value="Genomic_DNA"/>
</dbReference>
<dbReference type="InterPro" id="IPR038636">
    <property type="entry name" value="Wzi_sf"/>
</dbReference>
<feature type="chain" id="PRO_5016769621" description="Capsule assembly Wzi family protein" evidence="1">
    <location>
        <begin position="22"/>
        <end position="567"/>
    </location>
</feature>
<evidence type="ECO:0000313" key="3">
    <source>
        <dbReference type="Proteomes" id="UP000251889"/>
    </source>
</evidence>
<comment type="caution">
    <text evidence="2">The sequence shown here is derived from an EMBL/GenBank/DDBJ whole genome shotgun (WGS) entry which is preliminary data.</text>
</comment>
<accession>A0A364XYD3</accession>
<feature type="signal peptide" evidence="1">
    <location>
        <begin position="1"/>
        <end position="21"/>
    </location>
</feature>
<dbReference type="Proteomes" id="UP000251889">
    <property type="component" value="Unassembled WGS sequence"/>
</dbReference>
<gene>
    <name evidence="2" type="ORF">DQQ10_24195</name>
</gene>
<sequence length="567" mass="64933">MLKSIVSALVLVLLLAGTVAAQSNYVPYNEDYYHLIDRYEVKTGQILPHFFSTVKPYKRQDVVAFMDSIKSLDLIQSLADQFNYDYVQNDSWEWSSAETSDSKKPFLKHFYRKKADLYSVNDKWFDLHINPVLYVGAGKDSRVDDMLFVNTRGAEVRGMIDKKVGFYTTLTDNQMMMPEYVQDELVRTDVVPHEGFWKQYKEGRGVDFLQARGYITFEATRHINLQFGHDRFFIGNGLRSLVFSDNAPPAWFLKGNVKIWKLNYLFLVNQMTADVRSNGGGLIASNRGYPNKFTALHHISLNIGKKLNIGLFEAVIFSEDDSTGTNAIRLDYFNPIIFYRAIEQQNGSSDNVLLGFDFKWNALRKLSFYGQFMLDEFVLREIKAGNGWWANKFGIQAGAKYVDAFGISNLDLQGEINIVRPYTYTHNTNYGNYTSYRQSIAHPLGANFKEIVGIVRYQPIPKLNVIGKLIMMQTGRDSVDAKKTYGGNLLVPNTNRYDNYNNKIAQGISNDVLYGSLTATFQFRHNVFIEGTVVIRRSESPVAVYNKNASITSLALRWNIARRQYEF</sequence>
<evidence type="ECO:0000313" key="2">
    <source>
        <dbReference type="EMBL" id="RAV98429.1"/>
    </source>
</evidence>